<dbReference type="EMBL" id="PCTT01000011">
    <property type="protein sequence ID" value="PIP87319.1"/>
    <property type="molecule type" value="Genomic_DNA"/>
</dbReference>
<evidence type="ECO:0000256" key="4">
    <source>
        <dbReference type="ARBA" id="ARBA00023125"/>
    </source>
</evidence>
<comment type="similarity">
    <text evidence="1 8 9">Belongs to the GreA/GreB family.</text>
</comment>
<dbReference type="GO" id="GO:0003746">
    <property type="term" value="F:translation elongation factor activity"/>
    <property type="evidence" value="ECO:0007669"/>
    <property type="project" value="UniProtKB-KW"/>
</dbReference>
<evidence type="ECO:0000259" key="10">
    <source>
        <dbReference type="Pfam" id="PF01272"/>
    </source>
</evidence>
<dbReference type="PROSITE" id="PS00829">
    <property type="entry name" value="GREAB_1"/>
    <property type="match status" value="1"/>
</dbReference>
<dbReference type="PIRSF" id="PIRSF006092">
    <property type="entry name" value="GreA_GreB"/>
    <property type="match status" value="1"/>
</dbReference>
<evidence type="ECO:0000256" key="9">
    <source>
        <dbReference type="RuleBase" id="RU000556"/>
    </source>
</evidence>
<keyword evidence="5 8" id="KW-0804">Transcription</keyword>
<dbReference type="InterPro" id="IPR018151">
    <property type="entry name" value="TF_GreA/GreB_CS"/>
</dbReference>
<dbReference type="AlphaFoldDB" id="A0A2H0E048"/>
<dbReference type="InterPro" id="IPR028624">
    <property type="entry name" value="Tscrpt_elong_fac_GreA/B"/>
</dbReference>
<dbReference type="Pfam" id="PF01272">
    <property type="entry name" value="GreA_GreB"/>
    <property type="match status" value="1"/>
</dbReference>
<organism evidence="12 13">
    <name type="scientific">Candidatus Campbellbacteria bacterium CG22_combo_CG10-13_8_21_14_all_36_13</name>
    <dbReference type="NCBI Taxonomy" id="1974529"/>
    <lineage>
        <taxon>Bacteria</taxon>
        <taxon>Candidatus Campbelliibacteriota</taxon>
    </lineage>
</organism>
<comment type="function">
    <text evidence="6 8 9">Necessary for efficient RNA polymerase transcription elongation past template-encoded arresting sites. The arresting sites in DNA have the property of trapping a certain fraction of elongating RNA polymerases that pass through, resulting in locked ternary complexes. Cleavage of the nascent transcript by cleavage factors such as GreA or GreB allows the resumption of elongation from the new 3'terminus. GreA releases sequences of 2 to 3 nucleotides.</text>
</comment>
<protein>
    <recommendedName>
        <fullName evidence="2 8">Transcription elongation factor GreA</fullName>
    </recommendedName>
    <alternativeName>
        <fullName evidence="7 8">Transcript cleavage factor GreA</fullName>
    </alternativeName>
</protein>
<proteinExistence type="inferred from homology"/>
<gene>
    <name evidence="8" type="primary">greA</name>
    <name evidence="12" type="ORF">COW81_00825</name>
</gene>
<name>A0A2H0E048_9BACT</name>
<dbReference type="NCBIfam" id="NF001263">
    <property type="entry name" value="PRK00226.1-4"/>
    <property type="match status" value="1"/>
</dbReference>
<dbReference type="NCBIfam" id="TIGR01462">
    <property type="entry name" value="greA"/>
    <property type="match status" value="1"/>
</dbReference>
<evidence type="ECO:0000256" key="5">
    <source>
        <dbReference type="ARBA" id="ARBA00023163"/>
    </source>
</evidence>
<dbReference type="SUPFAM" id="SSF46557">
    <property type="entry name" value="GreA transcript cleavage protein, N-terminal domain"/>
    <property type="match status" value="1"/>
</dbReference>
<dbReference type="FunFam" id="1.10.287.180:FF:000001">
    <property type="entry name" value="Transcription elongation factor GreA"/>
    <property type="match status" value="1"/>
</dbReference>
<dbReference type="PANTHER" id="PTHR30437:SF4">
    <property type="entry name" value="TRANSCRIPTION ELONGATION FACTOR GREA"/>
    <property type="match status" value="1"/>
</dbReference>
<feature type="domain" description="Transcription elongation factor GreA/GreB C-terminal" evidence="10">
    <location>
        <begin position="81"/>
        <end position="156"/>
    </location>
</feature>
<dbReference type="Gene3D" id="3.10.50.30">
    <property type="entry name" value="Transcription elongation factor, GreA/GreB, C-terminal domain"/>
    <property type="match status" value="1"/>
</dbReference>
<keyword evidence="12" id="KW-0251">Elongation factor</keyword>
<dbReference type="SUPFAM" id="SSF54534">
    <property type="entry name" value="FKBP-like"/>
    <property type="match status" value="1"/>
</dbReference>
<dbReference type="Gene3D" id="1.10.287.180">
    <property type="entry name" value="Transcription elongation factor, GreA/GreB, N-terminal domain"/>
    <property type="match status" value="1"/>
</dbReference>
<keyword evidence="12" id="KW-0648">Protein biosynthesis</keyword>
<dbReference type="PANTHER" id="PTHR30437">
    <property type="entry name" value="TRANSCRIPTION ELONGATION FACTOR GREA"/>
    <property type="match status" value="1"/>
</dbReference>
<dbReference type="InterPro" id="IPR036953">
    <property type="entry name" value="GreA/GreB_C_sf"/>
</dbReference>
<evidence type="ECO:0000256" key="1">
    <source>
        <dbReference type="ARBA" id="ARBA00008213"/>
    </source>
</evidence>
<sequence length="156" mass="17651">MPEEEHYLTEEKKKQFEEELKVLQTVKRKEIAEQLDYAKSLGDLSENAEYHQARAEQANTESRIAKLEHILKYSKTISHAKSDKVQVGSKVVIRKKGDTTDKEFNLVDSEESDMSVGNLSFTSPLGRAMFGKKKGEEFTFVTPSGSKATYTVKKVS</sequence>
<dbReference type="GO" id="GO:0032784">
    <property type="term" value="P:regulation of DNA-templated transcription elongation"/>
    <property type="evidence" value="ECO:0007669"/>
    <property type="project" value="UniProtKB-UniRule"/>
</dbReference>
<dbReference type="Pfam" id="PF03449">
    <property type="entry name" value="GreA_GreB_N"/>
    <property type="match status" value="1"/>
</dbReference>
<dbReference type="HAMAP" id="MF_00105">
    <property type="entry name" value="GreA_GreB"/>
    <property type="match status" value="1"/>
</dbReference>
<dbReference type="GO" id="GO:0003677">
    <property type="term" value="F:DNA binding"/>
    <property type="evidence" value="ECO:0007669"/>
    <property type="project" value="UniProtKB-UniRule"/>
</dbReference>
<dbReference type="InterPro" id="IPR023459">
    <property type="entry name" value="Tscrpt_elong_fac_GreA/B_fam"/>
</dbReference>
<keyword evidence="4 8" id="KW-0238">DNA-binding</keyword>
<dbReference type="InterPro" id="IPR001437">
    <property type="entry name" value="Tscrpt_elong_fac_GreA/B_C"/>
</dbReference>
<evidence type="ECO:0000256" key="6">
    <source>
        <dbReference type="ARBA" id="ARBA00024916"/>
    </source>
</evidence>
<accession>A0A2H0E048</accession>
<evidence type="ECO:0000259" key="11">
    <source>
        <dbReference type="Pfam" id="PF03449"/>
    </source>
</evidence>
<keyword evidence="3 8" id="KW-0805">Transcription regulation</keyword>
<evidence type="ECO:0000313" key="12">
    <source>
        <dbReference type="EMBL" id="PIP87319.1"/>
    </source>
</evidence>
<evidence type="ECO:0000256" key="7">
    <source>
        <dbReference type="ARBA" id="ARBA00030776"/>
    </source>
</evidence>
<keyword evidence="8" id="KW-0175">Coiled coil</keyword>
<dbReference type="Proteomes" id="UP000231143">
    <property type="component" value="Unassembled WGS sequence"/>
</dbReference>
<evidence type="ECO:0000256" key="2">
    <source>
        <dbReference type="ARBA" id="ARBA00013729"/>
    </source>
</evidence>
<evidence type="ECO:0000256" key="8">
    <source>
        <dbReference type="HAMAP-Rule" id="MF_00105"/>
    </source>
</evidence>
<evidence type="ECO:0000313" key="13">
    <source>
        <dbReference type="Proteomes" id="UP000231143"/>
    </source>
</evidence>
<dbReference type="InterPro" id="IPR036805">
    <property type="entry name" value="Tscrpt_elong_fac_GreA/B_N_sf"/>
</dbReference>
<feature type="coiled-coil region" evidence="8">
    <location>
        <begin position="13"/>
        <end position="70"/>
    </location>
</feature>
<dbReference type="InterPro" id="IPR022691">
    <property type="entry name" value="Tscrpt_elong_fac_GreA/B_N"/>
</dbReference>
<dbReference type="InterPro" id="IPR006359">
    <property type="entry name" value="Tscrpt_elong_fac_GreA"/>
</dbReference>
<comment type="caution">
    <text evidence="12">The sequence shown here is derived from an EMBL/GenBank/DDBJ whole genome shotgun (WGS) entry which is preliminary data.</text>
</comment>
<dbReference type="GO" id="GO:0070063">
    <property type="term" value="F:RNA polymerase binding"/>
    <property type="evidence" value="ECO:0007669"/>
    <property type="project" value="InterPro"/>
</dbReference>
<dbReference type="GO" id="GO:0006354">
    <property type="term" value="P:DNA-templated transcription elongation"/>
    <property type="evidence" value="ECO:0007669"/>
    <property type="project" value="TreeGrafter"/>
</dbReference>
<feature type="domain" description="Transcription elongation factor GreA/GreB N-terminal" evidence="11">
    <location>
        <begin position="7"/>
        <end position="73"/>
    </location>
</feature>
<evidence type="ECO:0000256" key="3">
    <source>
        <dbReference type="ARBA" id="ARBA00023015"/>
    </source>
</evidence>
<reference evidence="12 13" key="1">
    <citation type="submission" date="2017-09" db="EMBL/GenBank/DDBJ databases">
        <title>Depth-based differentiation of microbial function through sediment-hosted aquifers and enrichment of novel symbionts in the deep terrestrial subsurface.</title>
        <authorList>
            <person name="Probst A.J."/>
            <person name="Ladd B."/>
            <person name="Jarett J.K."/>
            <person name="Geller-Mcgrath D.E."/>
            <person name="Sieber C.M."/>
            <person name="Emerson J.B."/>
            <person name="Anantharaman K."/>
            <person name="Thomas B.C."/>
            <person name="Malmstrom R."/>
            <person name="Stieglmeier M."/>
            <person name="Klingl A."/>
            <person name="Woyke T."/>
            <person name="Ryan C.M."/>
            <person name="Banfield J.F."/>
        </authorList>
    </citation>
    <scope>NUCLEOTIDE SEQUENCE [LARGE SCALE GENOMIC DNA]</scope>
    <source>
        <strain evidence="12">CG22_combo_CG10-13_8_21_14_all_36_13</strain>
    </source>
</reference>